<organism evidence="2 3">
    <name type="scientific">Meristemomyces frigidus</name>
    <dbReference type="NCBI Taxonomy" id="1508187"/>
    <lineage>
        <taxon>Eukaryota</taxon>
        <taxon>Fungi</taxon>
        <taxon>Dikarya</taxon>
        <taxon>Ascomycota</taxon>
        <taxon>Pezizomycotina</taxon>
        <taxon>Dothideomycetes</taxon>
        <taxon>Dothideomycetidae</taxon>
        <taxon>Mycosphaerellales</taxon>
        <taxon>Teratosphaeriaceae</taxon>
        <taxon>Meristemomyces</taxon>
    </lineage>
</organism>
<proteinExistence type="predicted"/>
<evidence type="ECO:0000313" key="3">
    <source>
        <dbReference type="Proteomes" id="UP001310890"/>
    </source>
</evidence>
<reference evidence="2" key="1">
    <citation type="submission" date="2023-08" db="EMBL/GenBank/DDBJ databases">
        <title>Black Yeasts Isolated from many extreme environments.</title>
        <authorList>
            <person name="Coleine C."/>
            <person name="Stajich J.E."/>
            <person name="Selbmann L."/>
        </authorList>
    </citation>
    <scope>NUCLEOTIDE SEQUENCE</scope>
    <source>
        <strain evidence="2">CCFEE 5401</strain>
    </source>
</reference>
<feature type="region of interest" description="Disordered" evidence="1">
    <location>
        <begin position="33"/>
        <end position="59"/>
    </location>
</feature>
<evidence type="ECO:0000256" key="1">
    <source>
        <dbReference type="SAM" id="MobiDB-lite"/>
    </source>
</evidence>
<name>A0AAN7YT07_9PEZI</name>
<dbReference type="Proteomes" id="UP001310890">
    <property type="component" value="Unassembled WGS sequence"/>
</dbReference>
<gene>
    <name evidence="2" type="ORF">LTR62_008580</name>
</gene>
<feature type="region of interest" description="Disordered" evidence="1">
    <location>
        <begin position="125"/>
        <end position="180"/>
    </location>
</feature>
<comment type="caution">
    <text evidence="2">The sequence shown here is derived from an EMBL/GenBank/DDBJ whole genome shotgun (WGS) entry which is preliminary data.</text>
</comment>
<dbReference type="AlphaFoldDB" id="A0AAN7YT07"/>
<protein>
    <submittedName>
        <fullName evidence="2">Uncharacterized protein</fullName>
    </submittedName>
</protein>
<evidence type="ECO:0000313" key="2">
    <source>
        <dbReference type="EMBL" id="KAK5116253.1"/>
    </source>
</evidence>
<accession>A0AAN7YT07</accession>
<dbReference type="EMBL" id="JAVRRL010000009">
    <property type="protein sequence ID" value="KAK5116253.1"/>
    <property type="molecule type" value="Genomic_DNA"/>
</dbReference>
<sequence length="680" mass="77018">MGLGRLYYYALGIAIASFCCLTHIKLEYPERDWKPHSSNEVERDQAGREPASDHERPIHDGADAVMESGAEVRGQGDHQDGLATLRFLSSMTTVEGQSHRCLQELEDSSRLGPTSLTISPHVVSTVSKTTGVEPCPTKQRLGNLHKRRASASPEKFDTGKFEPQSLRLNGQPVHPGHNPHKRARLENKLEIKYDQLGTPRIASFTPIYALPFGRKISGSKLLNPGFATSNNTRPFSVLNAILRNGDLLKHLVGCLPIPALITLYATSKPFHYLFNGAYAAFIRENMRTWAPGSDSIYPWRCYQDLCIKDPRIRQKSSWKGQDVKKKYEDLRNVPSIRWLQMVAWRYAICKDILIQLATKGLRCPAGTLDALRRMWFVMDLPLNAHRIALMRSEAYITKTTIFRATLFFLKVDMFFTDPTGPRVPGNAANMDLAVYLPELQGCGFTGVALRKLLMAGKHFTALWRVLHGWNPDSKAPIQPMNRLDLLKLWVRHKYHLPDDSPDHVKRQSIMGIPWNEVGTASLERTGVSITELPTGMPSIALNPSISSIQMQTTHTDQQLLYPHRKYLILPTQKPREVLLRPDELVMREGIRRQLRLHETWARSMLWGFCDDLGRNLPVRTEKELLDWSQGKKPMSYWKSDQELLKAKTGAKAKKGAKEKKGADQVQIQVQEETTAVDKGQ</sequence>